<dbReference type="EMBL" id="OOIN01000043">
    <property type="protein sequence ID" value="SPO32378.1"/>
    <property type="molecule type" value="Genomic_DNA"/>
</dbReference>
<feature type="region of interest" description="Disordered" evidence="6">
    <location>
        <begin position="1"/>
        <end position="23"/>
    </location>
</feature>
<feature type="domain" description="Anaphase-promoting complex subunit 1 N-terminal" evidence="7">
    <location>
        <begin position="73"/>
        <end position="508"/>
    </location>
</feature>
<gene>
    <name evidence="10" type="ORF">UTRI_02935</name>
</gene>
<feature type="compositionally biased region" description="Polar residues" evidence="6">
    <location>
        <begin position="43"/>
        <end position="63"/>
    </location>
</feature>
<keyword evidence="11" id="KW-1185">Reference proteome</keyword>
<dbReference type="GO" id="GO:0005680">
    <property type="term" value="C:anaphase-promoting complex"/>
    <property type="evidence" value="ECO:0007669"/>
    <property type="project" value="InterPro"/>
</dbReference>
<keyword evidence="3" id="KW-0677">Repeat</keyword>
<dbReference type="Pfam" id="PF12859">
    <property type="entry name" value="ANAPC1"/>
    <property type="match status" value="1"/>
</dbReference>
<keyword evidence="2" id="KW-0132">Cell division</keyword>
<comment type="similarity">
    <text evidence="1">Belongs to the APC1 family.</text>
</comment>
<feature type="region of interest" description="Disordered" evidence="6">
    <location>
        <begin position="38"/>
        <end position="77"/>
    </location>
</feature>
<feature type="region of interest" description="Disordered" evidence="6">
    <location>
        <begin position="197"/>
        <end position="222"/>
    </location>
</feature>
<sequence length="2131" mass="231951">MSAAERISQRVRSRTRSATINWDPSLAGETSELLTRLQKIRSRSTATTQGSFVSSAPQQTSGSSKRRPHDRFEQHGSADDELRWQDNFLTWTRGSTLQRTFSFSNPVLQAFWTFFHVSSPDTIQLAPGKMRVNQDAHAPARALCVFFEQAIHIHFPGLGEQVDMDLPFRFSKAFPAAVGFLVQRQIESEDERIASRLQRPATLTSSHGASSSSSSSSNIGYPFPDLSRSSDSSYSLSHPLDDTDQASASQLHEYPSRLLPMVFYLSRCYDDLVPVDRFPQLSFSSAPASDPRPLTHGPASPFGEMDETVVFASTESDQRHPTFVVTTSLRNSAIRVYAFAARPNAFEATATLLSTPRIHSTLNAANATGSTHGTEPYMSASQYQDDYQQTGTNGARNLLDTPAAPNGTALGRGFPSTLRRSARVDLERRTSGLTSAGMGRDPSGRSRRISAMHSGAPDRRSTGRKDDQASQGRDRTLGNISHTVDGLRLQSQAYQHETMMEELGAGGTSMRITTNPTSSARLRRSSQAAARTPYSGPRGSNRTSSAAMKSRPSMTLSRLETSMDTGRLTSVMTANAPDGIRADGMDAEGGLGEDDEVDLARIADMDSFARSFACVCLLDEIKVPGLASQPDAPEVHVRSAAFDRFDADAAYLFLSVPSTNQTFCRRLGYQLLGSADRSRHLPFCKVPNKAQASAVIPYSDLLPVRSLSSVSTEVVTRSSNGTFHLHFGPPSSFLPSLDISGFGPLEESLMRLSEGTSSVELEALATGLGSKIRLVSRGARARIDVEIDFRPKCATTARVLTTLMLTLPNKLAAQINADWIKARFLAGTGLRHRYGRAAVGDDWSALLGVLAPNFLNAVESDPGSAAAFASTAQRLFADDPLMSSLAPFNATAQAKEKVGIRNASVTVLARDEAEQVMLSLYLLAEETHLDTSHPEEEAGKIAHLAVALAHRHGASAWTDALYRRFPSSQRQSLDELRPDQATESASAKDVSESKAPPIDLYQALLGMISCDTDTKQASSLESWIESNSGSVASLVKHTATAFPLLDAVLRTFAVFRQAQQNRQHVSSAVVESMITHGLDQERLRQLPFGVALPLYQAVRCCQIEPPSGKSAEFYRTVQRAELVLNVSTQRGLLSTANVRQIPKQLIRTLPEDAPLDAICAQLFSRDFRLRDVVAMLQTDAINSVYVAEGENQTEAAITEQHNAAVAAIGERTKALPPGRAMLFMTSRPFSPTHKWRISSICLAVKVRPRGTTIEPDTKAETAGLDWPEFHNGVASVLELNLAANVNVDSKWIFAHLGEQVTARHAGFLYGLGLMKQLPSLTPVHVFRYLKMRNNLLTIGFLLGMAVSTVGTADPTARHLIGMQLTAFLPPGSAPLNLSTITQTAGILAMGLVFLGSNHRWTAKRMLDQIGAQESPTANIQPQHREAYSMSAGLALGLVYLGKGRGDGMKSLPDKRIISRLAHLIKGRSDANEGLSFAVNSRPDGAFNEDHEINLTSAPAALAFGLIYLRSGCQTIADVMAPPRTPRELDLLRPDVLFAHVLARSLILWDSIQPAQNWLESVLPAWMQKRIDSGKQLSEAAQLAQINMQAGACFALGLKYAGSKDQKARECLWEQLEKLELQVKVQTVSFFSKIRKAAIQAALDQVRISLGMVLAGSGDVDLLRNLRKAHGDVDGETCYGSHMASHMALGLLFLGGGRFTLGSSDLGVAALLISFLPPFPRWSGDNRAHLQAFRHLWYLAIEPRLLVASDVDTNQLVSLPVKILANETGPTDGRSFTPVLLPNRHLFGRIESATARYWPASIDSRSIAERSATSASVAASIARASSTSTSQMLFVKRKTAHLDYLADPHGSRSLTSQVLETAPMDVSADANGLVGPGAGELREAMRGFTAAGKHRELARSLCQLSSAPSHLEGTKDEDTMVSLMRTVVMECLTMDKMYILPAYMSIVQLEEATAKNSGAWLRHHRDLCFADDFYRLPYGRLFSDDATSGVSKQQPLIQPDLLTRLRRRVQQQAQSLFEGDAALRDAVVAYLMTKQDEPPSIVSRVEDFWTLVIASEVPSAAEVRDLVHVIGEYIRASGAAAGPSNDTALSARMKASVRMITDAAFGGTSRRIWTTTILDHVIERSINGDEPL</sequence>
<evidence type="ECO:0000313" key="11">
    <source>
        <dbReference type="Proteomes" id="UP000324022"/>
    </source>
</evidence>
<feature type="region of interest" description="Disordered" evidence="6">
    <location>
        <begin position="971"/>
        <end position="993"/>
    </location>
</feature>
<feature type="region of interest" description="Disordered" evidence="6">
    <location>
        <begin position="502"/>
        <end position="555"/>
    </location>
</feature>
<dbReference type="InterPro" id="IPR041221">
    <property type="entry name" value="APC1_C"/>
</dbReference>
<dbReference type="GO" id="GO:0070979">
    <property type="term" value="P:protein K11-linked ubiquitination"/>
    <property type="evidence" value="ECO:0007669"/>
    <property type="project" value="TreeGrafter"/>
</dbReference>
<dbReference type="Pfam" id="PF21282">
    <property type="entry name" value="APC1_3rd"/>
    <property type="match status" value="1"/>
</dbReference>
<dbReference type="GO" id="GO:0051301">
    <property type="term" value="P:cell division"/>
    <property type="evidence" value="ECO:0007669"/>
    <property type="project" value="UniProtKB-KW"/>
</dbReference>
<dbReference type="GO" id="GO:0031145">
    <property type="term" value="P:anaphase-promoting complex-dependent catabolic process"/>
    <property type="evidence" value="ECO:0007669"/>
    <property type="project" value="TreeGrafter"/>
</dbReference>
<reference evidence="10 11" key="1">
    <citation type="submission" date="2018-03" db="EMBL/GenBank/DDBJ databases">
        <authorList>
            <person name="Guldener U."/>
        </authorList>
    </citation>
    <scope>NUCLEOTIDE SEQUENCE [LARGE SCALE GENOMIC DNA]</scope>
    <source>
        <strain evidence="10 11">NBRC100155</strain>
    </source>
</reference>
<feature type="compositionally biased region" description="Polar residues" evidence="6">
    <location>
        <begin position="538"/>
        <end position="555"/>
    </location>
</feature>
<feature type="domain" description="Anaphase-promoting complex subunit 1 beta-sandwich" evidence="9">
    <location>
        <begin position="1743"/>
        <end position="1803"/>
    </location>
</feature>
<evidence type="ECO:0000256" key="5">
    <source>
        <dbReference type="ARBA" id="ARBA00023306"/>
    </source>
</evidence>
<dbReference type="InterPro" id="IPR024990">
    <property type="entry name" value="Apc1"/>
</dbReference>
<evidence type="ECO:0000313" key="10">
    <source>
        <dbReference type="EMBL" id="SPO32378.1"/>
    </source>
</evidence>
<dbReference type="PANTHER" id="PTHR12827:SF3">
    <property type="entry name" value="ANAPHASE-PROMOTING COMPLEX SUBUNIT 1"/>
    <property type="match status" value="1"/>
</dbReference>
<feature type="domain" description="Anaphase-promoting complex subunit 1 C-terminal" evidence="8">
    <location>
        <begin position="1882"/>
        <end position="2033"/>
    </location>
</feature>
<evidence type="ECO:0000259" key="8">
    <source>
        <dbReference type="Pfam" id="PF18122"/>
    </source>
</evidence>
<evidence type="ECO:0000256" key="3">
    <source>
        <dbReference type="ARBA" id="ARBA00022737"/>
    </source>
</evidence>
<evidence type="ECO:0000256" key="6">
    <source>
        <dbReference type="SAM" id="MobiDB-lite"/>
    </source>
</evidence>
<dbReference type="GO" id="GO:0060090">
    <property type="term" value="F:molecular adaptor activity"/>
    <property type="evidence" value="ECO:0007669"/>
    <property type="project" value="TreeGrafter"/>
</dbReference>
<evidence type="ECO:0000259" key="9">
    <source>
        <dbReference type="Pfam" id="PF21282"/>
    </source>
</evidence>
<feature type="compositionally biased region" description="Low complexity" evidence="6">
    <location>
        <begin position="205"/>
        <end position="217"/>
    </location>
</feature>
<keyword evidence="5" id="KW-0131">Cell cycle</keyword>
<dbReference type="InterPro" id="IPR049255">
    <property type="entry name" value="Apc1_N"/>
</dbReference>
<dbReference type="GO" id="GO:0007091">
    <property type="term" value="P:metaphase/anaphase transition of mitotic cell cycle"/>
    <property type="evidence" value="ECO:0007669"/>
    <property type="project" value="TreeGrafter"/>
</dbReference>
<evidence type="ECO:0000256" key="1">
    <source>
        <dbReference type="ARBA" id="ARBA00010547"/>
    </source>
</evidence>
<dbReference type="OrthoDB" id="26401at2759"/>
<name>A0A5C3EPA8_9BASI</name>
<feature type="compositionally biased region" description="Basic and acidic residues" evidence="6">
    <location>
        <begin position="456"/>
        <end position="476"/>
    </location>
</feature>
<feature type="region of interest" description="Disordered" evidence="6">
    <location>
        <begin position="387"/>
        <end position="484"/>
    </location>
</feature>
<dbReference type="InterPro" id="IPR048971">
    <property type="entry name" value="Apc1_3rd"/>
</dbReference>
<dbReference type="PANTHER" id="PTHR12827">
    <property type="entry name" value="MEIOTIC CHECKPOINT REGULATOR TSG24 FAMILY MEMBER"/>
    <property type="match status" value="1"/>
</dbReference>
<dbReference type="Proteomes" id="UP000324022">
    <property type="component" value="Unassembled WGS sequence"/>
</dbReference>
<evidence type="ECO:0000259" key="7">
    <source>
        <dbReference type="Pfam" id="PF12859"/>
    </source>
</evidence>
<dbReference type="Gene3D" id="1.25.10.10">
    <property type="entry name" value="Leucine-rich Repeat Variant"/>
    <property type="match status" value="2"/>
</dbReference>
<dbReference type="FunFam" id="1.25.10.10:FF:000955">
    <property type="entry name" value="Related to negative regulator of mitosis"/>
    <property type="match status" value="1"/>
</dbReference>
<dbReference type="Pfam" id="PF18122">
    <property type="entry name" value="APC1_C"/>
    <property type="match status" value="1"/>
</dbReference>
<protein>
    <submittedName>
        <fullName evidence="10">Related to negative regulator of mitosis</fullName>
    </submittedName>
</protein>
<accession>A0A5C3EPA8</accession>
<keyword evidence="4" id="KW-0498">Mitosis</keyword>
<evidence type="ECO:0000256" key="2">
    <source>
        <dbReference type="ARBA" id="ARBA00022618"/>
    </source>
</evidence>
<organism evidence="10 11">
    <name type="scientific">Ustilago trichophora</name>
    <dbReference type="NCBI Taxonomy" id="86804"/>
    <lineage>
        <taxon>Eukaryota</taxon>
        <taxon>Fungi</taxon>
        <taxon>Dikarya</taxon>
        <taxon>Basidiomycota</taxon>
        <taxon>Ustilaginomycotina</taxon>
        <taxon>Ustilaginomycetes</taxon>
        <taxon>Ustilaginales</taxon>
        <taxon>Ustilaginaceae</taxon>
        <taxon>Ustilago</taxon>
    </lineage>
</organism>
<evidence type="ECO:0000256" key="4">
    <source>
        <dbReference type="ARBA" id="ARBA00022776"/>
    </source>
</evidence>
<dbReference type="InterPro" id="IPR011989">
    <property type="entry name" value="ARM-like"/>
</dbReference>
<proteinExistence type="inferred from homology"/>